<protein>
    <submittedName>
        <fullName evidence="1">Uncharacterized protein</fullName>
    </submittedName>
</protein>
<dbReference type="GeneID" id="34458417"/>
<proteinExistence type="predicted"/>
<evidence type="ECO:0000313" key="2">
    <source>
        <dbReference type="Proteomes" id="UP000184300"/>
    </source>
</evidence>
<gene>
    <name evidence="1" type="ORF">ASPGLDRAFT_1505222</name>
</gene>
<dbReference type="Proteomes" id="UP000184300">
    <property type="component" value="Unassembled WGS sequence"/>
</dbReference>
<organism evidence="1 2">
    <name type="scientific">Aspergillus glaucus CBS 516.65</name>
    <dbReference type="NCBI Taxonomy" id="1160497"/>
    <lineage>
        <taxon>Eukaryota</taxon>
        <taxon>Fungi</taxon>
        <taxon>Dikarya</taxon>
        <taxon>Ascomycota</taxon>
        <taxon>Pezizomycotina</taxon>
        <taxon>Eurotiomycetes</taxon>
        <taxon>Eurotiomycetidae</taxon>
        <taxon>Eurotiales</taxon>
        <taxon>Aspergillaceae</taxon>
        <taxon>Aspergillus</taxon>
        <taxon>Aspergillus subgen. Aspergillus</taxon>
    </lineage>
</organism>
<dbReference type="OrthoDB" id="9997739at2759"/>
<dbReference type="RefSeq" id="XP_022404379.1">
    <property type="nucleotide sequence ID" value="XM_022542156.1"/>
</dbReference>
<keyword evidence="2" id="KW-1185">Reference proteome</keyword>
<evidence type="ECO:0000313" key="1">
    <source>
        <dbReference type="EMBL" id="OJJ87696.1"/>
    </source>
</evidence>
<dbReference type="AlphaFoldDB" id="A0A1L9VUX7"/>
<name>A0A1L9VUX7_ASPGL</name>
<accession>A0A1L9VUX7</accession>
<dbReference type="EMBL" id="KV878890">
    <property type="protein sequence ID" value="OJJ87696.1"/>
    <property type="molecule type" value="Genomic_DNA"/>
</dbReference>
<reference evidence="2" key="1">
    <citation type="journal article" date="2017" name="Genome Biol.">
        <title>Comparative genomics reveals high biological diversity and specific adaptations in the industrially and medically important fungal genus Aspergillus.</title>
        <authorList>
            <person name="de Vries R.P."/>
            <person name="Riley R."/>
            <person name="Wiebenga A."/>
            <person name="Aguilar-Osorio G."/>
            <person name="Amillis S."/>
            <person name="Uchima C.A."/>
            <person name="Anderluh G."/>
            <person name="Asadollahi M."/>
            <person name="Askin M."/>
            <person name="Barry K."/>
            <person name="Battaglia E."/>
            <person name="Bayram O."/>
            <person name="Benocci T."/>
            <person name="Braus-Stromeyer S.A."/>
            <person name="Caldana C."/>
            <person name="Canovas D."/>
            <person name="Cerqueira G.C."/>
            <person name="Chen F."/>
            <person name="Chen W."/>
            <person name="Choi C."/>
            <person name="Clum A."/>
            <person name="Dos Santos R.A."/>
            <person name="Damasio A.R."/>
            <person name="Diallinas G."/>
            <person name="Emri T."/>
            <person name="Fekete E."/>
            <person name="Flipphi M."/>
            <person name="Freyberg S."/>
            <person name="Gallo A."/>
            <person name="Gournas C."/>
            <person name="Habgood R."/>
            <person name="Hainaut M."/>
            <person name="Harispe M.L."/>
            <person name="Henrissat B."/>
            <person name="Hilden K.S."/>
            <person name="Hope R."/>
            <person name="Hossain A."/>
            <person name="Karabika E."/>
            <person name="Karaffa L."/>
            <person name="Karanyi Z."/>
            <person name="Krasevec N."/>
            <person name="Kuo A."/>
            <person name="Kusch H."/>
            <person name="LaButti K."/>
            <person name="Lagendijk E.L."/>
            <person name="Lapidus A."/>
            <person name="Levasseur A."/>
            <person name="Lindquist E."/>
            <person name="Lipzen A."/>
            <person name="Logrieco A.F."/>
            <person name="MacCabe A."/>
            <person name="Maekelae M.R."/>
            <person name="Malavazi I."/>
            <person name="Melin P."/>
            <person name="Meyer V."/>
            <person name="Mielnichuk N."/>
            <person name="Miskei M."/>
            <person name="Molnar A.P."/>
            <person name="Mule G."/>
            <person name="Ngan C.Y."/>
            <person name="Orejas M."/>
            <person name="Orosz E."/>
            <person name="Ouedraogo J.P."/>
            <person name="Overkamp K.M."/>
            <person name="Park H.-S."/>
            <person name="Perrone G."/>
            <person name="Piumi F."/>
            <person name="Punt P.J."/>
            <person name="Ram A.F."/>
            <person name="Ramon A."/>
            <person name="Rauscher S."/>
            <person name="Record E."/>
            <person name="Riano-Pachon D.M."/>
            <person name="Robert V."/>
            <person name="Roehrig J."/>
            <person name="Ruller R."/>
            <person name="Salamov A."/>
            <person name="Salih N.S."/>
            <person name="Samson R.A."/>
            <person name="Sandor E."/>
            <person name="Sanguinetti M."/>
            <person name="Schuetze T."/>
            <person name="Sepcic K."/>
            <person name="Shelest E."/>
            <person name="Sherlock G."/>
            <person name="Sophianopoulou V."/>
            <person name="Squina F.M."/>
            <person name="Sun H."/>
            <person name="Susca A."/>
            <person name="Todd R.B."/>
            <person name="Tsang A."/>
            <person name="Unkles S.E."/>
            <person name="van de Wiele N."/>
            <person name="van Rossen-Uffink D."/>
            <person name="Oliveira J.V."/>
            <person name="Vesth T.C."/>
            <person name="Visser J."/>
            <person name="Yu J.-H."/>
            <person name="Zhou M."/>
            <person name="Andersen M.R."/>
            <person name="Archer D.B."/>
            <person name="Baker S.E."/>
            <person name="Benoit I."/>
            <person name="Brakhage A.A."/>
            <person name="Braus G.H."/>
            <person name="Fischer R."/>
            <person name="Frisvad J.C."/>
            <person name="Goldman G.H."/>
            <person name="Houbraken J."/>
            <person name="Oakley B."/>
            <person name="Pocsi I."/>
            <person name="Scazzocchio C."/>
            <person name="Seiboth B."/>
            <person name="vanKuyk P.A."/>
            <person name="Wortman J."/>
            <person name="Dyer P.S."/>
            <person name="Grigoriev I.V."/>
        </authorList>
    </citation>
    <scope>NUCLEOTIDE SEQUENCE [LARGE SCALE GENOMIC DNA]</scope>
    <source>
        <strain evidence="2">CBS 516.65</strain>
    </source>
</reference>
<sequence>MNWGPLCDQSLYWLIRSLARFKLFKERTGDIVKLLKFVFEESEYMGNLPASDFARLCSVECGNPYAGRTRFYFALA</sequence>
<dbReference type="VEuPathDB" id="FungiDB:ASPGLDRAFT_1505222"/>